<organism evidence="2 3">
    <name type="scientific">Neoarthrinium moseri</name>
    <dbReference type="NCBI Taxonomy" id="1658444"/>
    <lineage>
        <taxon>Eukaryota</taxon>
        <taxon>Fungi</taxon>
        <taxon>Dikarya</taxon>
        <taxon>Ascomycota</taxon>
        <taxon>Pezizomycotina</taxon>
        <taxon>Sordariomycetes</taxon>
        <taxon>Xylariomycetidae</taxon>
        <taxon>Amphisphaeriales</taxon>
        <taxon>Apiosporaceae</taxon>
        <taxon>Neoarthrinium</taxon>
    </lineage>
</organism>
<reference evidence="2" key="1">
    <citation type="submission" date="2021-03" db="EMBL/GenBank/DDBJ databases">
        <title>Revisited historic fungal species revealed as producer of novel bioactive compounds through whole genome sequencing and comparative genomics.</title>
        <authorList>
            <person name="Vignolle G.A."/>
            <person name="Hochenegger N."/>
            <person name="Mach R.L."/>
            <person name="Mach-Aigner A.R."/>
            <person name="Javad Rahimi M."/>
            <person name="Salim K.A."/>
            <person name="Chan C.M."/>
            <person name="Lim L.B.L."/>
            <person name="Cai F."/>
            <person name="Druzhinina I.S."/>
            <person name="U'Ren J.M."/>
            <person name="Derntl C."/>
        </authorList>
    </citation>
    <scope>NUCLEOTIDE SEQUENCE</scope>
    <source>
        <strain evidence="2">TUCIM 5799</strain>
    </source>
</reference>
<comment type="caution">
    <text evidence="2">The sequence shown here is derived from an EMBL/GenBank/DDBJ whole genome shotgun (WGS) entry which is preliminary data.</text>
</comment>
<accession>A0A9Q0AT73</accession>
<dbReference type="InterPro" id="IPR050317">
    <property type="entry name" value="Plant_Fungal_Acyltransferase"/>
</dbReference>
<dbReference type="Gene3D" id="3.30.559.10">
    <property type="entry name" value="Chloramphenicol acetyltransferase-like domain"/>
    <property type="match status" value="2"/>
</dbReference>
<name>A0A9Q0AT73_9PEZI</name>
<dbReference type="PANTHER" id="PTHR31642">
    <property type="entry name" value="TRICHOTHECENE 3-O-ACETYLTRANSFERASE"/>
    <property type="match status" value="1"/>
</dbReference>
<keyword evidence="3" id="KW-1185">Reference proteome</keyword>
<evidence type="ECO:0000313" key="2">
    <source>
        <dbReference type="EMBL" id="KAI1877611.1"/>
    </source>
</evidence>
<evidence type="ECO:0000256" key="1">
    <source>
        <dbReference type="ARBA" id="ARBA00022679"/>
    </source>
</evidence>
<dbReference type="AlphaFoldDB" id="A0A9Q0AT73"/>
<dbReference type="InterPro" id="IPR023213">
    <property type="entry name" value="CAT-like_dom_sf"/>
</dbReference>
<gene>
    <name evidence="2" type="ORF">JX265_003619</name>
</gene>
<dbReference type="GO" id="GO:0016747">
    <property type="term" value="F:acyltransferase activity, transferring groups other than amino-acyl groups"/>
    <property type="evidence" value="ECO:0007669"/>
    <property type="project" value="TreeGrafter"/>
</dbReference>
<proteinExistence type="predicted"/>
<evidence type="ECO:0000313" key="3">
    <source>
        <dbReference type="Proteomes" id="UP000829685"/>
    </source>
</evidence>
<dbReference type="EMBL" id="JAFIMR010000006">
    <property type="protein sequence ID" value="KAI1877611.1"/>
    <property type="molecule type" value="Genomic_DNA"/>
</dbReference>
<sequence length="472" mass="51306">MSIPTGGSALSPLDWLMPRTYVTQILCFPSSSPQVFQTLRHGLQGVVTDIPYLCSGVVARDHPKGSVQLTASFQKLDDLLSQDDLTESLDYSTLKAANFPPSAFPAFVVAASGPRLEPVFRAKLSRVKGGSVLSVAVHHHTTDITGFGVLLKLWASRCRSGSSANIGLDPSWYNREAISGPPEEIANDASRAVPQLIHIVEQDALPQAAATRTPELECETRIFYFPVESLRRVKDSINGGGHLKFSGAKAQWVSTGDVLTALLWSATVNAMHHTSGNRGEGDMKEHYTAGVPVNFRARLNPPLRKDYLGAGFAMTVASVSKNDLLSLSNRSALTSETMELGSGDIRIWARIAGAIRTSISSVDGESIRDALRYVALQDDITNIKLGPHHDGISLVSWADQAAYELKWGEKVGKCDAVRLPKLTKRRFPIILPRVPSAEGVDGGFEVILSLDKLTMQHFSESRLLSMFGIMRC</sequence>
<dbReference type="Pfam" id="PF02458">
    <property type="entry name" value="Transferase"/>
    <property type="match status" value="1"/>
</dbReference>
<dbReference type="Proteomes" id="UP000829685">
    <property type="component" value="Unassembled WGS sequence"/>
</dbReference>
<keyword evidence="1" id="KW-0808">Transferase</keyword>
<protein>
    <submittedName>
        <fullName evidence="2">Uncharacterized protein</fullName>
    </submittedName>
</protein>
<dbReference type="PANTHER" id="PTHR31642:SF310">
    <property type="entry name" value="FATTY ALCOHOL:CAFFEOYL-COA ACYLTRANSFERASE"/>
    <property type="match status" value="1"/>
</dbReference>